<dbReference type="OrthoDB" id="10586887at2759"/>
<evidence type="ECO:0000313" key="4">
    <source>
        <dbReference type="Proteomes" id="UP000275846"/>
    </source>
</evidence>
<feature type="compositionally biased region" description="Low complexity" evidence="2">
    <location>
        <begin position="68"/>
        <end position="81"/>
    </location>
</feature>
<reference evidence="3 4" key="2">
    <citation type="submission" date="2018-11" db="EMBL/GenBank/DDBJ databases">
        <authorList>
            <consortium name="Pathogen Informatics"/>
        </authorList>
    </citation>
    <scope>NUCLEOTIDE SEQUENCE [LARGE SCALE GENOMIC DNA]</scope>
    <source>
        <strain evidence="3 4">NST_G2</strain>
    </source>
</reference>
<protein>
    <submittedName>
        <fullName evidence="3 5">Uncharacterized protein</fullName>
    </submittedName>
</protein>
<dbReference type="EMBL" id="UYSU01047559">
    <property type="protein sequence ID" value="VDM05840.1"/>
    <property type="molecule type" value="Genomic_DNA"/>
</dbReference>
<evidence type="ECO:0000313" key="5">
    <source>
        <dbReference type="WBParaSite" id="SSLN_0002018301-mRNA-1"/>
    </source>
</evidence>
<reference evidence="5" key="1">
    <citation type="submission" date="2016-06" db="UniProtKB">
        <authorList>
            <consortium name="WormBaseParasite"/>
        </authorList>
    </citation>
    <scope>IDENTIFICATION</scope>
</reference>
<evidence type="ECO:0000256" key="2">
    <source>
        <dbReference type="SAM" id="MobiDB-lite"/>
    </source>
</evidence>
<name>A0A183TSK6_SCHSO</name>
<evidence type="ECO:0000256" key="1">
    <source>
        <dbReference type="SAM" id="Coils"/>
    </source>
</evidence>
<evidence type="ECO:0000313" key="3">
    <source>
        <dbReference type="EMBL" id="VDM05840.1"/>
    </source>
</evidence>
<sequence length="215" mass="23576">MDIDPKLGVRARPYNPAGSVADASRPIERLTMSCGHTFRVSPANSNQTAILCTFGGTKIDVTDPEPGTSATSASQETAAVTPQCKSSAPGPEVCEDSLETVSPVPGVFDVVTAKLADLTSRRVSIESLKTTLCRIRDDSVSCKESLLADVRFADNRLYFTAFYSLEKVKLFVALTYEEEASRLKKLQRNVLRLRRRLVELLQTTSNIIEEMVSNK</sequence>
<organism evidence="5">
    <name type="scientific">Schistocephalus solidus</name>
    <name type="common">Tapeworm</name>
    <dbReference type="NCBI Taxonomy" id="70667"/>
    <lineage>
        <taxon>Eukaryota</taxon>
        <taxon>Metazoa</taxon>
        <taxon>Spiralia</taxon>
        <taxon>Lophotrochozoa</taxon>
        <taxon>Platyhelminthes</taxon>
        <taxon>Cestoda</taxon>
        <taxon>Eucestoda</taxon>
        <taxon>Diphyllobothriidea</taxon>
        <taxon>Diphyllobothriidae</taxon>
        <taxon>Schistocephalus</taxon>
    </lineage>
</organism>
<proteinExistence type="predicted"/>
<gene>
    <name evidence="3" type="ORF">SSLN_LOCUS19454</name>
</gene>
<keyword evidence="1" id="KW-0175">Coiled coil</keyword>
<feature type="region of interest" description="Disordered" evidence="2">
    <location>
        <begin position="63"/>
        <end position="88"/>
    </location>
</feature>
<feature type="coiled-coil region" evidence="1">
    <location>
        <begin position="176"/>
        <end position="203"/>
    </location>
</feature>
<keyword evidence="4" id="KW-1185">Reference proteome</keyword>
<dbReference type="Proteomes" id="UP000275846">
    <property type="component" value="Unassembled WGS sequence"/>
</dbReference>
<accession>A0A183TSK6</accession>
<dbReference type="AlphaFoldDB" id="A0A183TSK6"/>
<dbReference type="WBParaSite" id="SSLN_0002018301-mRNA-1">
    <property type="protein sequence ID" value="SSLN_0002018301-mRNA-1"/>
    <property type="gene ID" value="SSLN_0002018301"/>
</dbReference>